<dbReference type="GO" id="GO:0051301">
    <property type="term" value="P:cell division"/>
    <property type="evidence" value="ECO:0007669"/>
    <property type="project" value="UniProtKB-KW"/>
</dbReference>
<feature type="domain" description="DOC" evidence="8">
    <location>
        <begin position="5"/>
        <end position="189"/>
    </location>
</feature>
<organism evidence="9 10">
    <name type="scientific">Aphis glycines</name>
    <name type="common">Soybean aphid</name>
    <dbReference type="NCBI Taxonomy" id="307491"/>
    <lineage>
        <taxon>Eukaryota</taxon>
        <taxon>Metazoa</taxon>
        <taxon>Ecdysozoa</taxon>
        <taxon>Arthropoda</taxon>
        <taxon>Hexapoda</taxon>
        <taxon>Insecta</taxon>
        <taxon>Pterygota</taxon>
        <taxon>Neoptera</taxon>
        <taxon>Paraneoptera</taxon>
        <taxon>Hemiptera</taxon>
        <taxon>Sternorrhyncha</taxon>
        <taxon>Aphidomorpha</taxon>
        <taxon>Aphidoidea</taxon>
        <taxon>Aphididae</taxon>
        <taxon>Aphidini</taxon>
        <taxon>Aphis</taxon>
        <taxon>Aphis</taxon>
    </lineage>
</organism>
<keyword evidence="5" id="KW-0833">Ubl conjugation pathway</keyword>
<dbReference type="InterPro" id="IPR016901">
    <property type="entry name" value="APC10/Doc1"/>
</dbReference>
<dbReference type="GO" id="GO:0031145">
    <property type="term" value="P:anaphase-promoting complex-dependent catabolic process"/>
    <property type="evidence" value="ECO:0007669"/>
    <property type="project" value="InterPro"/>
</dbReference>
<dbReference type="PANTHER" id="PTHR12936:SF0">
    <property type="entry name" value="ANAPHASE-PROMOTING COMPLEX SUBUNIT 10"/>
    <property type="match status" value="1"/>
</dbReference>
<keyword evidence="3" id="KW-0132">Cell division</keyword>
<evidence type="ECO:0000259" key="8">
    <source>
        <dbReference type="PROSITE" id="PS51284"/>
    </source>
</evidence>
<dbReference type="CDD" id="cd08366">
    <property type="entry name" value="APC10"/>
    <property type="match status" value="1"/>
</dbReference>
<accession>A0A6G0U9N1</accession>
<dbReference type="Pfam" id="PF03256">
    <property type="entry name" value="ANAPC10"/>
    <property type="match status" value="1"/>
</dbReference>
<evidence type="ECO:0000256" key="6">
    <source>
        <dbReference type="ARBA" id="ARBA00023306"/>
    </source>
</evidence>
<dbReference type="SMART" id="SM01337">
    <property type="entry name" value="APC10"/>
    <property type="match status" value="1"/>
</dbReference>
<comment type="caution">
    <text evidence="9">The sequence shown here is derived from an EMBL/GenBank/DDBJ whole genome shotgun (WGS) entry which is preliminary data.</text>
</comment>
<dbReference type="SUPFAM" id="SSF49785">
    <property type="entry name" value="Galactose-binding domain-like"/>
    <property type="match status" value="1"/>
</dbReference>
<dbReference type="InterPro" id="IPR004939">
    <property type="entry name" value="APC_su10/DOC_dom"/>
</dbReference>
<dbReference type="Proteomes" id="UP000475862">
    <property type="component" value="Unassembled WGS sequence"/>
</dbReference>
<evidence type="ECO:0000256" key="2">
    <source>
        <dbReference type="ARBA" id="ARBA00013927"/>
    </source>
</evidence>
<gene>
    <name evidence="9" type="ORF">AGLY_000842</name>
</gene>
<dbReference type="PANTHER" id="PTHR12936">
    <property type="entry name" value="ANAPHASE-PROMOTING COMPLEX 10"/>
    <property type="match status" value="1"/>
</dbReference>
<proteinExistence type="inferred from homology"/>
<dbReference type="PROSITE" id="PS51284">
    <property type="entry name" value="DOC"/>
    <property type="match status" value="1"/>
</dbReference>
<keyword evidence="4" id="KW-0498">Mitosis</keyword>
<protein>
    <recommendedName>
        <fullName evidence="2">Anaphase-promoting complex subunit 10</fullName>
    </recommendedName>
    <alternativeName>
        <fullName evidence="7">Cyclosome subunit 10</fullName>
    </alternativeName>
</protein>
<keyword evidence="10" id="KW-1185">Reference proteome</keyword>
<feature type="non-terminal residue" evidence="9">
    <location>
        <position position="250"/>
    </location>
</feature>
<keyword evidence="6" id="KW-0131">Cell cycle</keyword>
<dbReference type="AlphaFoldDB" id="A0A6G0U9N1"/>
<dbReference type="EMBL" id="VYZN01000001">
    <property type="protein sequence ID" value="KAE9545299.1"/>
    <property type="molecule type" value="Genomic_DNA"/>
</dbReference>
<evidence type="ECO:0000256" key="7">
    <source>
        <dbReference type="ARBA" id="ARBA00078348"/>
    </source>
</evidence>
<evidence type="ECO:0000313" key="9">
    <source>
        <dbReference type="EMBL" id="KAE9545299.1"/>
    </source>
</evidence>
<reference evidence="9 10" key="1">
    <citation type="submission" date="2019-08" db="EMBL/GenBank/DDBJ databases">
        <title>The genome of the soybean aphid Biotype 1, its phylome, world population structure and adaptation to the North American continent.</title>
        <authorList>
            <person name="Giordano R."/>
            <person name="Donthu R.K."/>
            <person name="Hernandez A.G."/>
            <person name="Wright C.L."/>
            <person name="Zimin A.V."/>
        </authorList>
    </citation>
    <scope>NUCLEOTIDE SEQUENCE [LARGE SCALE GENOMIC DNA]</scope>
    <source>
        <tissue evidence="9">Whole aphids</tissue>
    </source>
</reference>
<dbReference type="Gene3D" id="2.60.120.260">
    <property type="entry name" value="Galactose-binding domain-like"/>
    <property type="match status" value="1"/>
</dbReference>
<evidence type="ECO:0000256" key="5">
    <source>
        <dbReference type="ARBA" id="ARBA00022786"/>
    </source>
</evidence>
<dbReference type="GO" id="GO:0070979">
    <property type="term" value="P:protein K11-linked ubiquitination"/>
    <property type="evidence" value="ECO:0007669"/>
    <property type="project" value="TreeGrafter"/>
</dbReference>
<evidence type="ECO:0000256" key="1">
    <source>
        <dbReference type="ARBA" id="ARBA00006762"/>
    </source>
</evidence>
<dbReference type="OrthoDB" id="24948at2759"/>
<evidence type="ECO:0000256" key="4">
    <source>
        <dbReference type="ARBA" id="ARBA00022776"/>
    </source>
</evidence>
<evidence type="ECO:0000313" key="10">
    <source>
        <dbReference type="Proteomes" id="UP000475862"/>
    </source>
</evidence>
<dbReference type="InterPro" id="IPR008979">
    <property type="entry name" value="Galactose-bd-like_sf"/>
</dbReference>
<name>A0A6G0U9N1_APHGL</name>
<dbReference type="FunFam" id="2.60.120.260:FF:000019">
    <property type="entry name" value="Anaphase-promoting complex subunit 10"/>
    <property type="match status" value="1"/>
</dbReference>
<dbReference type="GO" id="GO:0005680">
    <property type="term" value="C:anaphase-promoting complex"/>
    <property type="evidence" value="ECO:0007669"/>
    <property type="project" value="InterPro"/>
</dbReference>
<sequence>MATPNNNNASEEEKIDPMKDVRAGIVREVGSQAIWSLSSCKPGFGVDQLRDDCMETYWQSDGQLPHLVNIQFRRKTVVRDICIYIDYRLDESYTPGRISVRAGTNFNDLQEVEVVELNEPYGWVRIMTKDINDSPLKTYMLQIAVITNHQNGRDTHMRQIKVHSPVEKRDLLIGNFSTVEMRQYTIINERINDYRVYTSLCDTCYLFYDGRVSRMDAQKSEICRNVLCSIAGESIGALKSDYCGQPDELQ</sequence>
<evidence type="ECO:0000256" key="3">
    <source>
        <dbReference type="ARBA" id="ARBA00022618"/>
    </source>
</evidence>
<comment type="similarity">
    <text evidence="1">Belongs to the APC10 family.</text>
</comment>